<feature type="non-terminal residue" evidence="1">
    <location>
        <position position="1"/>
    </location>
</feature>
<dbReference type="InterPro" id="IPR023213">
    <property type="entry name" value="CAT-like_dom_sf"/>
</dbReference>
<proteinExistence type="predicted"/>
<dbReference type="AlphaFoldDB" id="A0A6G3U9K3"/>
<evidence type="ECO:0000313" key="1">
    <source>
        <dbReference type="EMBL" id="NEC82383.1"/>
    </source>
</evidence>
<comment type="caution">
    <text evidence="1">The sequence shown here is derived from an EMBL/GenBank/DDBJ whole genome shotgun (WGS) entry which is preliminary data.</text>
</comment>
<organism evidence="1">
    <name type="scientific">Streptomyces sp. SID7958</name>
    <dbReference type="NCBI Taxonomy" id="2706093"/>
    <lineage>
        <taxon>Bacteria</taxon>
        <taxon>Bacillati</taxon>
        <taxon>Actinomycetota</taxon>
        <taxon>Actinomycetes</taxon>
        <taxon>Kitasatosporales</taxon>
        <taxon>Streptomycetaceae</taxon>
        <taxon>Streptomyces</taxon>
    </lineage>
</organism>
<dbReference type="EMBL" id="JAAGMU010001267">
    <property type="protein sequence ID" value="NEC82383.1"/>
    <property type="molecule type" value="Genomic_DNA"/>
</dbReference>
<reference evidence="1" key="1">
    <citation type="submission" date="2020-01" db="EMBL/GenBank/DDBJ databases">
        <title>Insect and environment-associated Actinomycetes.</title>
        <authorList>
            <person name="Currrie C."/>
            <person name="Chevrette M."/>
            <person name="Carlson C."/>
            <person name="Stubbendieck R."/>
            <person name="Wendt-Pienkowski E."/>
        </authorList>
    </citation>
    <scope>NUCLEOTIDE SEQUENCE</scope>
    <source>
        <strain evidence="1">SID7958</strain>
    </source>
</reference>
<gene>
    <name evidence="1" type="ORF">G3I38_24850</name>
</gene>
<feature type="non-terminal residue" evidence="1">
    <location>
        <position position="85"/>
    </location>
</feature>
<accession>A0A6G3U9K3</accession>
<name>A0A6G3U9K3_9ACTN</name>
<dbReference type="SUPFAM" id="SSF52777">
    <property type="entry name" value="CoA-dependent acyltransferases"/>
    <property type="match status" value="1"/>
</dbReference>
<sequence length="85" mass="9102">EVRARLSRRRYTAGDGPLHELEVTRLPDGDAVLHLAVDGLLCDGHALLVVVRDLWRAYEDSPGVLVAPPGEVSFPAFAEAVAGEA</sequence>
<protein>
    <submittedName>
        <fullName evidence="1">Uncharacterized protein</fullName>
    </submittedName>
</protein>
<dbReference type="RefSeq" id="WP_164337607.1">
    <property type="nucleotide sequence ID" value="NZ_JAAGMU010001267.1"/>
</dbReference>
<dbReference type="Gene3D" id="3.30.559.10">
    <property type="entry name" value="Chloramphenicol acetyltransferase-like domain"/>
    <property type="match status" value="1"/>
</dbReference>